<dbReference type="RefSeq" id="WP_199600414.1">
    <property type="nucleotide sequence ID" value="NZ_JAEHJZ010000033.1"/>
</dbReference>
<sequence>MKKTKLARTFIGLFLSIGFISCSSDDDEMSTIQPSTNLIEMEAEGGETVISFTSGQWDIAEVINQNGDVNIHGDIYSHDGEIIKKNSILSLKDQGKIEALWKNKGFIITRDIPSSLEIWLKENSTGEKFGFTVVLKSGEEVKEIKVIQKKSQGYQFDSMEFSLKKEDGDSLFVKKGTTFNFNFNVPESRKFTFSPYGGIDVHNQSNFVSSENDAFVWIENDSIMVEVPTDIYDNEIYFSGEQRLYSKYSSKKPHGFEEMETVSVPSGQSSFFTKQEWRRRQVSFKLSLTNNRTGEEKIIEGKWYEIAPTGEYSIEWQD</sequence>
<accession>A0A934KYH2</accession>
<protein>
    <submittedName>
        <fullName evidence="1">Uncharacterized protein</fullName>
    </submittedName>
</protein>
<evidence type="ECO:0000313" key="1">
    <source>
        <dbReference type="EMBL" id="MBJ7881635.1"/>
    </source>
</evidence>
<keyword evidence="2" id="KW-1185">Reference proteome</keyword>
<dbReference type="AlphaFoldDB" id="A0A934KYH2"/>
<dbReference type="EMBL" id="JAEHJZ010000033">
    <property type="protein sequence ID" value="MBJ7881635.1"/>
    <property type="molecule type" value="Genomic_DNA"/>
</dbReference>
<evidence type="ECO:0000313" key="2">
    <source>
        <dbReference type="Proteomes" id="UP000662373"/>
    </source>
</evidence>
<dbReference type="PROSITE" id="PS51257">
    <property type="entry name" value="PROKAR_LIPOPROTEIN"/>
    <property type="match status" value="1"/>
</dbReference>
<organism evidence="1 2">
    <name type="scientific">Gelidibacter salicanalis</name>
    <dbReference type="NCBI Taxonomy" id="291193"/>
    <lineage>
        <taxon>Bacteria</taxon>
        <taxon>Pseudomonadati</taxon>
        <taxon>Bacteroidota</taxon>
        <taxon>Flavobacteriia</taxon>
        <taxon>Flavobacteriales</taxon>
        <taxon>Flavobacteriaceae</taxon>
        <taxon>Gelidibacter</taxon>
    </lineage>
</organism>
<reference evidence="1 2" key="1">
    <citation type="submission" date="2020-09" db="EMBL/GenBank/DDBJ databases">
        <title>Draft genome of Gelidibacter salicanalis PAMC21136.</title>
        <authorList>
            <person name="Park H."/>
        </authorList>
    </citation>
    <scope>NUCLEOTIDE SEQUENCE [LARGE SCALE GENOMIC DNA]</scope>
    <source>
        <strain evidence="1 2">PAMC21136</strain>
    </source>
</reference>
<name>A0A934KYH2_9FLAO</name>
<dbReference type="Proteomes" id="UP000662373">
    <property type="component" value="Unassembled WGS sequence"/>
</dbReference>
<proteinExistence type="predicted"/>
<comment type="caution">
    <text evidence="1">The sequence shown here is derived from an EMBL/GenBank/DDBJ whole genome shotgun (WGS) entry which is preliminary data.</text>
</comment>
<gene>
    <name evidence="1" type="ORF">JEM65_13410</name>
</gene>